<dbReference type="Proteomes" id="UP001066276">
    <property type="component" value="Chromosome 7"/>
</dbReference>
<name>A0AAV7PJU3_PLEWA</name>
<organism evidence="2 3">
    <name type="scientific">Pleurodeles waltl</name>
    <name type="common">Iberian ribbed newt</name>
    <dbReference type="NCBI Taxonomy" id="8319"/>
    <lineage>
        <taxon>Eukaryota</taxon>
        <taxon>Metazoa</taxon>
        <taxon>Chordata</taxon>
        <taxon>Craniata</taxon>
        <taxon>Vertebrata</taxon>
        <taxon>Euteleostomi</taxon>
        <taxon>Amphibia</taxon>
        <taxon>Batrachia</taxon>
        <taxon>Caudata</taxon>
        <taxon>Salamandroidea</taxon>
        <taxon>Salamandridae</taxon>
        <taxon>Pleurodelinae</taxon>
        <taxon>Pleurodeles</taxon>
    </lineage>
</organism>
<proteinExistence type="predicted"/>
<evidence type="ECO:0000256" key="1">
    <source>
        <dbReference type="SAM" id="MobiDB-lite"/>
    </source>
</evidence>
<feature type="region of interest" description="Disordered" evidence="1">
    <location>
        <begin position="59"/>
        <end position="78"/>
    </location>
</feature>
<evidence type="ECO:0000313" key="2">
    <source>
        <dbReference type="EMBL" id="KAJ1128571.1"/>
    </source>
</evidence>
<sequence>MEKLLILLDNSQRTREKALLVSLEALKPVSGRFLKHTLDDFQELGAWLPHKPCDVIRVSGGTPDPGDGGQGNQKGIPLPCSSPCRHNSLIVGRRTHKMAIYEDDVSLALLAELEQYRAMLKIAHNQSQALNLSEHGRGLKQKF</sequence>
<reference evidence="2" key="1">
    <citation type="journal article" date="2022" name="bioRxiv">
        <title>Sequencing and chromosome-scale assembly of the giantPleurodeles waltlgenome.</title>
        <authorList>
            <person name="Brown T."/>
            <person name="Elewa A."/>
            <person name="Iarovenko S."/>
            <person name="Subramanian E."/>
            <person name="Araus A.J."/>
            <person name="Petzold A."/>
            <person name="Susuki M."/>
            <person name="Suzuki K.-i.T."/>
            <person name="Hayashi T."/>
            <person name="Toyoda A."/>
            <person name="Oliveira C."/>
            <person name="Osipova E."/>
            <person name="Leigh N.D."/>
            <person name="Simon A."/>
            <person name="Yun M.H."/>
        </authorList>
    </citation>
    <scope>NUCLEOTIDE SEQUENCE</scope>
    <source>
        <strain evidence="2">20211129_DDA</strain>
        <tissue evidence="2">Liver</tissue>
    </source>
</reference>
<evidence type="ECO:0000313" key="3">
    <source>
        <dbReference type="Proteomes" id="UP001066276"/>
    </source>
</evidence>
<dbReference type="EMBL" id="JANPWB010000011">
    <property type="protein sequence ID" value="KAJ1128571.1"/>
    <property type="molecule type" value="Genomic_DNA"/>
</dbReference>
<protein>
    <submittedName>
        <fullName evidence="2">Uncharacterized protein</fullName>
    </submittedName>
</protein>
<dbReference type="AlphaFoldDB" id="A0AAV7PJU3"/>
<accession>A0AAV7PJU3</accession>
<gene>
    <name evidence="2" type="ORF">NDU88_006948</name>
</gene>
<keyword evidence="3" id="KW-1185">Reference proteome</keyword>
<comment type="caution">
    <text evidence="2">The sequence shown here is derived from an EMBL/GenBank/DDBJ whole genome shotgun (WGS) entry which is preliminary data.</text>
</comment>